<evidence type="ECO:0008006" key="3">
    <source>
        <dbReference type="Google" id="ProtNLM"/>
    </source>
</evidence>
<evidence type="ECO:0000313" key="1">
    <source>
        <dbReference type="EMBL" id="MDX5932092.1"/>
    </source>
</evidence>
<sequence length="292" mass="30352">MIRPVTFVTTILALSSGAWMFVVKHQAEQLDRQIGGVTSQIRASEQRIRVLRAEWALETDPNRLARLAALFLPGLKPMAPDQLVTWSELADRLPPVGADVPHLPLPPPLPDQLPAAGTLPSAPSIAATGPIASNAAPSTLVVLPPDAVPVPATTATATAAPTPVAAAPAVAPPVHLAASHPAAVPHRRVAVVRHVVLPVSRHVVTHPIIARQTTTRMRPVPLGQSVLAPGRTVHPMGAQVMTINAQSIPRPMAGPDAAPMARSQPMAARQSGSVSVFGGFAANLPPPRPVAP</sequence>
<dbReference type="AlphaFoldDB" id="A0AAW9DUV8"/>
<evidence type="ECO:0000313" key="2">
    <source>
        <dbReference type="Proteomes" id="UP001279553"/>
    </source>
</evidence>
<dbReference type="RefSeq" id="WP_319614940.1">
    <property type="nucleotide sequence ID" value="NZ_JAWXYB010000018.1"/>
</dbReference>
<gene>
    <name evidence="1" type="ORF">SIL87_15145</name>
</gene>
<organism evidence="1 2">
    <name type="scientific">Acidiphilium acidophilum</name>
    <name type="common">Thiobacillus acidophilus</name>
    <dbReference type="NCBI Taxonomy" id="76588"/>
    <lineage>
        <taxon>Bacteria</taxon>
        <taxon>Pseudomonadati</taxon>
        <taxon>Pseudomonadota</taxon>
        <taxon>Alphaproteobacteria</taxon>
        <taxon>Acetobacterales</taxon>
        <taxon>Acidocellaceae</taxon>
        <taxon>Acidiphilium</taxon>
    </lineage>
</organism>
<proteinExistence type="predicted"/>
<name>A0AAW9DUV8_ACIAO</name>
<comment type="caution">
    <text evidence="1">The sequence shown here is derived from an EMBL/GenBank/DDBJ whole genome shotgun (WGS) entry which is preliminary data.</text>
</comment>
<dbReference type="Proteomes" id="UP001279553">
    <property type="component" value="Unassembled WGS sequence"/>
</dbReference>
<reference evidence="1 2" key="1">
    <citation type="submission" date="2023-11" db="EMBL/GenBank/DDBJ databases">
        <title>MicrobeMod: A computational toolkit for identifying prokaryotic methylation and restriction-modification with nanopore sequencing.</title>
        <authorList>
            <person name="Crits-Christoph A."/>
            <person name="Kang S.C."/>
            <person name="Lee H."/>
            <person name="Ostrov N."/>
        </authorList>
    </citation>
    <scope>NUCLEOTIDE SEQUENCE [LARGE SCALE GENOMIC DNA]</scope>
    <source>
        <strain evidence="1 2">DSMZ 700</strain>
    </source>
</reference>
<keyword evidence="2" id="KW-1185">Reference proteome</keyword>
<dbReference type="EMBL" id="JAWXYB010000018">
    <property type="protein sequence ID" value="MDX5932092.1"/>
    <property type="molecule type" value="Genomic_DNA"/>
</dbReference>
<accession>A0AAW9DUV8</accession>
<protein>
    <recommendedName>
        <fullName evidence="3">Secreted (Periplasmic) protein</fullName>
    </recommendedName>
</protein>